<evidence type="ECO:0000313" key="1">
    <source>
        <dbReference type="EMBL" id="PBK59311.1"/>
    </source>
</evidence>
<sequence>MPVSDLPPEILDAIIDELQDDKKSLLRASLACRAFYPRTRVYLFSAVSLSREMDGYCLHELITRFPHLALNFKSLQIVCLLYPRDLVTPPPIYDPFTVIASLVNVTHLSLRSGDWHYMPDSVVSSLQSRSYRSLEVGLYFYFRSMGEICSLLKNSPDLQRVRITCQNSNIAEVQECDVDHSLHRTAAPAVVRFDDSKDYWDSASGTLLKSVLSSGSCPFSCNNIHTLRIDSSTSLPQFLNQYLSRSRSSLKHLHVNHVRPGIQSGKLHVSGVERISVTIFQLLIVQSGGAQASQMFEWWISNLSAANEHCAIRSIAFTIIVCDPRRQEGHPASDWEDLWTRLDGCLTSSKMASLERVTITFNSRPAEWDTLKAQMEGNFLGLKRLGREVILDAPVRQ</sequence>
<evidence type="ECO:0000313" key="2">
    <source>
        <dbReference type="Proteomes" id="UP000218334"/>
    </source>
</evidence>
<proteinExistence type="predicted"/>
<evidence type="ECO:0008006" key="3">
    <source>
        <dbReference type="Google" id="ProtNLM"/>
    </source>
</evidence>
<dbReference type="EMBL" id="KZ293507">
    <property type="protein sequence ID" value="PBK59311.1"/>
    <property type="molecule type" value="Genomic_DNA"/>
</dbReference>
<name>A0A2H3AKA7_9AGAR</name>
<accession>A0A2H3AKA7</accession>
<dbReference type="SUPFAM" id="SSF81383">
    <property type="entry name" value="F-box domain"/>
    <property type="match status" value="1"/>
</dbReference>
<protein>
    <recommendedName>
        <fullName evidence="3">F-box domain-containing protein</fullName>
    </recommendedName>
</protein>
<dbReference type="Proteomes" id="UP000218334">
    <property type="component" value="Unassembled WGS sequence"/>
</dbReference>
<dbReference type="AlphaFoldDB" id="A0A2H3AKA7"/>
<keyword evidence="2" id="KW-1185">Reference proteome</keyword>
<dbReference type="InterPro" id="IPR036047">
    <property type="entry name" value="F-box-like_dom_sf"/>
</dbReference>
<reference evidence="2" key="1">
    <citation type="journal article" date="2017" name="Nat. Ecol. Evol.">
        <title>Genome expansion and lineage-specific genetic innovations in the forest pathogenic fungi Armillaria.</title>
        <authorList>
            <person name="Sipos G."/>
            <person name="Prasanna A.N."/>
            <person name="Walter M.C."/>
            <person name="O'Connor E."/>
            <person name="Balint B."/>
            <person name="Krizsan K."/>
            <person name="Kiss B."/>
            <person name="Hess J."/>
            <person name="Varga T."/>
            <person name="Slot J."/>
            <person name="Riley R."/>
            <person name="Boka B."/>
            <person name="Rigling D."/>
            <person name="Barry K."/>
            <person name="Lee J."/>
            <person name="Mihaltcheva S."/>
            <person name="LaButti K."/>
            <person name="Lipzen A."/>
            <person name="Waldron R."/>
            <person name="Moloney N.M."/>
            <person name="Sperisen C."/>
            <person name="Kredics L."/>
            <person name="Vagvoelgyi C."/>
            <person name="Patrignani A."/>
            <person name="Fitzpatrick D."/>
            <person name="Nagy I."/>
            <person name="Doyle S."/>
            <person name="Anderson J.B."/>
            <person name="Grigoriev I.V."/>
            <person name="Gueldener U."/>
            <person name="Muensterkoetter M."/>
            <person name="Nagy L.G."/>
        </authorList>
    </citation>
    <scope>NUCLEOTIDE SEQUENCE [LARGE SCALE GENOMIC DNA]</scope>
    <source>
        <strain evidence="2">28-4</strain>
    </source>
</reference>
<gene>
    <name evidence="1" type="ORF">ARMSODRAFT_966971</name>
</gene>
<organism evidence="1 2">
    <name type="scientific">Armillaria solidipes</name>
    <dbReference type="NCBI Taxonomy" id="1076256"/>
    <lineage>
        <taxon>Eukaryota</taxon>
        <taxon>Fungi</taxon>
        <taxon>Dikarya</taxon>
        <taxon>Basidiomycota</taxon>
        <taxon>Agaricomycotina</taxon>
        <taxon>Agaricomycetes</taxon>
        <taxon>Agaricomycetidae</taxon>
        <taxon>Agaricales</taxon>
        <taxon>Marasmiineae</taxon>
        <taxon>Physalacriaceae</taxon>
        <taxon>Armillaria</taxon>
    </lineage>
</organism>